<keyword evidence="2" id="KW-1185">Reference proteome</keyword>
<dbReference type="AlphaFoldDB" id="A0A2S2E1S7"/>
<evidence type="ECO:0008006" key="3">
    <source>
        <dbReference type="Google" id="ProtNLM"/>
    </source>
</evidence>
<protein>
    <recommendedName>
        <fullName evidence="3">DUF2237 domain-containing protein</fullName>
    </recommendedName>
</protein>
<dbReference type="KEGG" id="salh:HMF8227_00979"/>
<dbReference type="EMBL" id="CP029347">
    <property type="protein sequence ID" value="AWL11472.1"/>
    <property type="molecule type" value="Genomic_DNA"/>
</dbReference>
<sequence>MANAKNVYGRPLKLCCGNTGFTREGFCYVPPQDAGNHSVCAAVDEAFLAYARSQGNDLSTPRPEFAFPGLKPGDRWCVCAARWLQAYQAGVAPLVDLEATHEKALDVIPLAMLESYALDVSQSG</sequence>
<dbReference type="Gene3D" id="3.30.56.110">
    <property type="entry name" value="Protein of unknown function DUF2237"/>
    <property type="match status" value="1"/>
</dbReference>
<dbReference type="Pfam" id="PF09996">
    <property type="entry name" value="DUF2237"/>
    <property type="match status" value="1"/>
</dbReference>
<dbReference type="InterPro" id="IPR018714">
    <property type="entry name" value="DUF2237"/>
</dbReference>
<accession>A0A2S2E1S7</accession>
<dbReference type="RefSeq" id="WP_109339114.1">
    <property type="nucleotide sequence ID" value="NZ_CP029347.1"/>
</dbReference>
<dbReference type="Proteomes" id="UP000245728">
    <property type="component" value="Chromosome"/>
</dbReference>
<dbReference type="PANTHER" id="PTHR37466">
    <property type="entry name" value="SLR1628 PROTEIN"/>
    <property type="match status" value="1"/>
</dbReference>
<gene>
    <name evidence="1" type="ORF">HMF8227_00979</name>
</gene>
<organism evidence="1 2">
    <name type="scientific">Saliniradius amylolyticus</name>
    <dbReference type="NCBI Taxonomy" id="2183582"/>
    <lineage>
        <taxon>Bacteria</taxon>
        <taxon>Pseudomonadati</taxon>
        <taxon>Pseudomonadota</taxon>
        <taxon>Gammaproteobacteria</taxon>
        <taxon>Alteromonadales</taxon>
        <taxon>Alteromonadaceae</taxon>
        <taxon>Saliniradius</taxon>
    </lineage>
</organism>
<evidence type="ECO:0000313" key="2">
    <source>
        <dbReference type="Proteomes" id="UP000245728"/>
    </source>
</evidence>
<evidence type="ECO:0000313" key="1">
    <source>
        <dbReference type="EMBL" id="AWL11472.1"/>
    </source>
</evidence>
<reference evidence="1 2" key="1">
    <citation type="submission" date="2018-05" db="EMBL/GenBank/DDBJ databases">
        <title>Salinimonas sp. HMF8227 Genome sequencing and assembly.</title>
        <authorList>
            <person name="Kang H."/>
            <person name="Kang J."/>
            <person name="Cha I."/>
            <person name="Kim H."/>
            <person name="Joh K."/>
        </authorList>
    </citation>
    <scope>NUCLEOTIDE SEQUENCE [LARGE SCALE GENOMIC DNA]</scope>
    <source>
        <strain evidence="1 2">HMF8227</strain>
    </source>
</reference>
<proteinExistence type="predicted"/>
<dbReference type="PANTHER" id="PTHR37466:SF1">
    <property type="entry name" value="SLR1628 PROTEIN"/>
    <property type="match status" value="1"/>
</dbReference>
<dbReference type="OrthoDB" id="9792525at2"/>
<name>A0A2S2E1S7_9ALTE</name>